<dbReference type="InterPro" id="IPR028994">
    <property type="entry name" value="Integrin_alpha_N"/>
</dbReference>
<sequence length="221" mass="24322">MRHDGRCDWVRQSAPMLDQCWWRSHRRRMAGSHAGWGPLAPSWLCLAGVWLLGSPVETFNLHADNPTFFSGPNGSYFGFALDFYRDSKGSVNVAVGAPRANTSQPGVVEGGAVFLCPWKPSGGPCTPVQFDAEGDRTGIHRSVTAKTFKSNQWFGASVNTWKDNILACAPLLQWNVTQGQEEATKTPVGSCWVATNSLQHFIEYSPCRAIQTHSVYRATGF</sequence>
<dbReference type="GeneID" id="107120150"/>
<feature type="non-terminal residue" evidence="3">
    <location>
        <position position="221"/>
    </location>
</feature>
<evidence type="ECO:0000313" key="3">
    <source>
        <dbReference type="RefSeq" id="XP_015278281.1"/>
    </source>
</evidence>
<dbReference type="PANTHER" id="PTHR23220:SF73">
    <property type="entry name" value="INTEGRIN ALPHA-IIB"/>
    <property type="match status" value="1"/>
</dbReference>
<dbReference type="SUPFAM" id="SSF69318">
    <property type="entry name" value="Integrin alpha N-terminal domain"/>
    <property type="match status" value="1"/>
</dbReference>
<dbReference type="Gene3D" id="2.130.10.130">
    <property type="entry name" value="Integrin alpha, N-terminal"/>
    <property type="match status" value="1"/>
</dbReference>
<name>A0ABM1KX44_GEKJA</name>
<keyword evidence="2" id="KW-1185">Reference proteome</keyword>
<dbReference type="RefSeq" id="XP_015278281.1">
    <property type="nucleotide sequence ID" value="XM_015422795.1"/>
</dbReference>
<dbReference type="InterPro" id="IPR013519">
    <property type="entry name" value="Int_alpha_beta-p"/>
</dbReference>
<organism evidence="2 3">
    <name type="scientific">Gekko japonicus</name>
    <name type="common">Schlegel's Japanese gecko</name>
    <dbReference type="NCBI Taxonomy" id="146911"/>
    <lineage>
        <taxon>Eukaryota</taxon>
        <taxon>Metazoa</taxon>
        <taxon>Chordata</taxon>
        <taxon>Craniata</taxon>
        <taxon>Vertebrata</taxon>
        <taxon>Euteleostomi</taxon>
        <taxon>Lepidosauria</taxon>
        <taxon>Squamata</taxon>
        <taxon>Bifurcata</taxon>
        <taxon>Gekkota</taxon>
        <taxon>Gekkonidae</taxon>
        <taxon>Gekkoninae</taxon>
        <taxon>Gekko</taxon>
    </lineage>
</organism>
<dbReference type="Proteomes" id="UP000694871">
    <property type="component" value="Unplaced"/>
</dbReference>
<evidence type="ECO:0000313" key="2">
    <source>
        <dbReference type="Proteomes" id="UP000694871"/>
    </source>
</evidence>
<evidence type="ECO:0000256" key="1">
    <source>
        <dbReference type="PROSITE-ProRule" id="PRU00803"/>
    </source>
</evidence>
<protein>
    <submittedName>
        <fullName evidence="3">Integrin alpha-5-like</fullName>
    </submittedName>
</protein>
<reference evidence="3" key="1">
    <citation type="submission" date="2025-08" db="UniProtKB">
        <authorList>
            <consortium name="RefSeq"/>
        </authorList>
    </citation>
    <scope>IDENTIFICATION</scope>
</reference>
<dbReference type="SMART" id="SM00191">
    <property type="entry name" value="Int_alpha"/>
    <property type="match status" value="1"/>
</dbReference>
<gene>
    <name evidence="3" type="primary">LOC107120150</name>
</gene>
<accession>A0ABM1KX44</accession>
<proteinExistence type="predicted"/>
<feature type="repeat" description="FG-GAP" evidence="1">
    <location>
        <begin position="62"/>
        <end position="125"/>
    </location>
</feature>
<dbReference type="PANTHER" id="PTHR23220">
    <property type="entry name" value="INTEGRIN ALPHA"/>
    <property type="match status" value="1"/>
</dbReference>
<dbReference type="PROSITE" id="PS51470">
    <property type="entry name" value="FG_GAP"/>
    <property type="match status" value="1"/>
</dbReference>